<dbReference type="Pfam" id="PF22974">
    <property type="entry name" value="DUF7029"/>
    <property type="match status" value="1"/>
</dbReference>
<gene>
    <name evidence="5" type="ORF">N658DRAFT_521765</name>
</gene>
<feature type="signal peptide" evidence="2">
    <location>
        <begin position="1"/>
        <end position="26"/>
    </location>
</feature>
<sequence length="1455" mass="153850">MRQPSMPSRAKAVLFLSLASASLALAAPLDCTDNLSDGSVYDSAAASYDILCGVDYAGGDVAAQTGIASFEECIELCDATSDCIDVSYAPSGTCWMKSTLGTPAPNGGIWTARNRITQITCEDNKSNGTIYDAAEGVSFQVLCGIDYAGGDLAATSETSFFSCMNRCGATEGCVDVSFVAPSCYMKSSITTAYVRGHVWTGKKVPKPVTSSTVSASATATDSSSATGTITETASGTASGSVTSTSSSAVPTSTVPSCVDLQSDNSTFTTNAGTVWKIRCGYEYYGGDLSLVGAPTFEDCIETCDWTAGCVDVSWVNGMCYMKQQLNDLVVATGVSTAEKVVEASWDVKPPLTCEEGAANGTTFKTDGGKFYEIFCGYDFPGGDFMGLSTASFEECLNACDENLECVDVAYVAPACYLKSVLAEPVLSNPAVWGAKAIADPGCEAVGSTMYPVANTDIDRSSMDNLVPSLETTLNYAEKQPGTKAASLFLTMLSPQITLENTDLVSVTCSEGTVVVDASTAEVQEYIMSNWPASGLVLFTNSVGCNNETSRGIYRTTGAFATMGTQAITFLVTVENFATVASEVAIKYGAVKRPSPDASPSTTQYYSTCFETGAATTLPGTATTTATGAAQTTLSPGALNLLNALKAAVQYDEDGNVIMHPKNEKDVELVPNPYDPDNMAEQEALEEKFREWGVDDPSTLGAQGDVGAKGVCSAPTKTTNAATARRLLPKPRRRGSFFGDAFSSVRGSIAKRFGWDDIKAIGCDDLVGDIVGEVNEGAGAALGLACAANDIYENREGYKCLFTGCYTTTTIITYYTPPPATKYNFDYSWRVTYPALKQAVRSMGPNKVLSCDNCGFSISNIQFSGQIVINMTAGAIKEATITAGISGAASMVAGLKSDGAWNGEWSYTYSNSELGAITLDNAFNIVPTVLYGIGVNYNTDAAVSTSGGAQFNLNNAAVSMDLLSGNILSQQNWAPQITFTNPTFTTGTNIQLTPYMRWAVNLAVNIYGQVALSPTITSETVVGLGSSYSFSAQASCPANNLLVTSYVSTKNRVSNGRGLTKVLHSEQQYNSPKCYNVPSNQPSPDDMMALSASGQEYCTSYINYRAPTVYQWSTYSVAVPSTATSFTTTTVTSTPTITVYPTTTLTTYYTYTSTASTVYVTATTDTSFPSEYMKKRSDDDDVWVPPPVSEPMTQPVPTVAVAEPPSPAAALRFDRRAVAPAVVSGWPASKLSYACSQVATGKITVTSTATSTTTSGVTVLTQTRTANAQGPLSTVTNMQSSTVYGGFTTATAAGPTTVTQYSCPMQTQASCLRLQGHGPPHIDGRYLGYSAGSGSASFDPRNRYDVWYLSCKGELKSFFRMPELWTVGGMPNQGYFMVMGPSWTPATCVKNTDSRTLECALPGDPSPLMILPASYAVSGYGYLDSRVNMPLFGTNHRGSEPIALTYEETECPCVWG</sequence>
<dbReference type="Proteomes" id="UP001305647">
    <property type="component" value="Unassembled WGS sequence"/>
</dbReference>
<dbReference type="InterPro" id="IPR054293">
    <property type="entry name" value="DUF7029"/>
</dbReference>
<proteinExistence type="predicted"/>
<feature type="domain" description="Apple" evidence="3">
    <location>
        <begin position="378"/>
        <end position="418"/>
    </location>
</feature>
<name>A0AAN6T3Z2_9PEZI</name>
<accession>A0AAN6T3Z2</accession>
<reference evidence="5" key="1">
    <citation type="journal article" date="2023" name="Mol. Phylogenet. Evol.">
        <title>Genome-scale phylogeny and comparative genomics of the fungal order Sordariales.</title>
        <authorList>
            <person name="Hensen N."/>
            <person name="Bonometti L."/>
            <person name="Westerberg I."/>
            <person name="Brannstrom I.O."/>
            <person name="Guillou S."/>
            <person name="Cros-Aarteil S."/>
            <person name="Calhoun S."/>
            <person name="Haridas S."/>
            <person name="Kuo A."/>
            <person name="Mondo S."/>
            <person name="Pangilinan J."/>
            <person name="Riley R."/>
            <person name="LaButti K."/>
            <person name="Andreopoulos B."/>
            <person name="Lipzen A."/>
            <person name="Chen C."/>
            <person name="Yan M."/>
            <person name="Daum C."/>
            <person name="Ng V."/>
            <person name="Clum A."/>
            <person name="Steindorff A."/>
            <person name="Ohm R.A."/>
            <person name="Martin F."/>
            <person name="Silar P."/>
            <person name="Natvig D.O."/>
            <person name="Lalanne C."/>
            <person name="Gautier V."/>
            <person name="Ament-Velasquez S.L."/>
            <person name="Kruys A."/>
            <person name="Hutchinson M.I."/>
            <person name="Powell A.J."/>
            <person name="Barry K."/>
            <person name="Miller A.N."/>
            <person name="Grigoriev I.V."/>
            <person name="Debuchy R."/>
            <person name="Gladieux P."/>
            <person name="Hiltunen Thoren M."/>
            <person name="Johannesson H."/>
        </authorList>
    </citation>
    <scope>NUCLEOTIDE SEQUENCE</scope>
    <source>
        <strain evidence="5">CBS 757.83</strain>
    </source>
</reference>
<evidence type="ECO:0008006" key="7">
    <source>
        <dbReference type="Google" id="ProtNLM"/>
    </source>
</evidence>
<protein>
    <recommendedName>
        <fullName evidence="7">Apple domain-containing protein</fullName>
    </recommendedName>
</protein>
<keyword evidence="2" id="KW-0732">Signal</keyword>
<evidence type="ECO:0000256" key="1">
    <source>
        <dbReference type="SAM" id="MobiDB-lite"/>
    </source>
</evidence>
<dbReference type="PANTHER" id="PTHR33946">
    <property type="match status" value="1"/>
</dbReference>
<feature type="region of interest" description="Disordered" evidence="1">
    <location>
        <begin position="225"/>
        <end position="253"/>
    </location>
</feature>
<evidence type="ECO:0000256" key="2">
    <source>
        <dbReference type="SAM" id="SignalP"/>
    </source>
</evidence>
<reference evidence="5" key="2">
    <citation type="submission" date="2023-05" db="EMBL/GenBank/DDBJ databases">
        <authorList>
            <consortium name="Lawrence Berkeley National Laboratory"/>
            <person name="Steindorff A."/>
            <person name="Hensen N."/>
            <person name="Bonometti L."/>
            <person name="Westerberg I."/>
            <person name="Brannstrom I.O."/>
            <person name="Guillou S."/>
            <person name="Cros-Aarteil S."/>
            <person name="Calhoun S."/>
            <person name="Haridas S."/>
            <person name="Kuo A."/>
            <person name="Mondo S."/>
            <person name="Pangilinan J."/>
            <person name="Riley R."/>
            <person name="Labutti K."/>
            <person name="Andreopoulos B."/>
            <person name="Lipzen A."/>
            <person name="Chen C."/>
            <person name="Yanf M."/>
            <person name="Daum C."/>
            <person name="Ng V."/>
            <person name="Clum A."/>
            <person name="Ohm R."/>
            <person name="Martin F."/>
            <person name="Silar P."/>
            <person name="Natvig D."/>
            <person name="Lalanne C."/>
            <person name="Gautier V."/>
            <person name="Ament-Velasquez S.L."/>
            <person name="Kruys A."/>
            <person name="Hutchinson M.I."/>
            <person name="Powell A.J."/>
            <person name="Barry K."/>
            <person name="Miller A.N."/>
            <person name="Grigoriev I.V."/>
            <person name="Debuchy R."/>
            <person name="Gladieux P."/>
            <person name="Thoren M.H."/>
            <person name="Johannesson H."/>
        </authorList>
    </citation>
    <scope>NUCLEOTIDE SEQUENCE</scope>
    <source>
        <strain evidence="5">CBS 757.83</strain>
    </source>
</reference>
<dbReference type="Gene3D" id="3.50.4.10">
    <property type="entry name" value="Hepatocyte Growth Factor"/>
    <property type="match status" value="1"/>
</dbReference>
<keyword evidence="6" id="KW-1185">Reference proteome</keyword>
<feature type="domain" description="Apple" evidence="3">
    <location>
        <begin position="145"/>
        <end position="185"/>
    </location>
</feature>
<comment type="caution">
    <text evidence="5">The sequence shown here is derived from an EMBL/GenBank/DDBJ whole genome shotgun (WGS) entry which is preliminary data.</text>
</comment>
<dbReference type="EMBL" id="MU863627">
    <property type="protein sequence ID" value="KAK4103933.1"/>
    <property type="molecule type" value="Genomic_DNA"/>
</dbReference>
<dbReference type="Pfam" id="PF14295">
    <property type="entry name" value="PAN_4"/>
    <property type="match status" value="4"/>
</dbReference>
<evidence type="ECO:0000259" key="4">
    <source>
        <dbReference type="Pfam" id="PF22974"/>
    </source>
</evidence>
<feature type="chain" id="PRO_5043011047" description="Apple domain-containing protein" evidence="2">
    <location>
        <begin position="27"/>
        <end position="1455"/>
    </location>
</feature>
<evidence type="ECO:0000259" key="3">
    <source>
        <dbReference type="Pfam" id="PF14295"/>
    </source>
</evidence>
<organism evidence="5 6">
    <name type="scientific">Parathielavia hyrcaniae</name>
    <dbReference type="NCBI Taxonomy" id="113614"/>
    <lineage>
        <taxon>Eukaryota</taxon>
        <taxon>Fungi</taxon>
        <taxon>Dikarya</taxon>
        <taxon>Ascomycota</taxon>
        <taxon>Pezizomycotina</taxon>
        <taxon>Sordariomycetes</taxon>
        <taxon>Sordariomycetidae</taxon>
        <taxon>Sordariales</taxon>
        <taxon>Chaetomiaceae</taxon>
        <taxon>Parathielavia</taxon>
    </lineage>
</organism>
<dbReference type="PANTHER" id="PTHR33946:SF4">
    <property type="entry name" value="COAGULATION FACTOR XI"/>
    <property type="match status" value="1"/>
</dbReference>
<feature type="domain" description="Apple" evidence="3">
    <location>
        <begin position="54"/>
        <end position="97"/>
    </location>
</feature>
<evidence type="ECO:0000313" key="5">
    <source>
        <dbReference type="EMBL" id="KAK4103933.1"/>
    </source>
</evidence>
<dbReference type="InterPro" id="IPR003609">
    <property type="entry name" value="Pan_app"/>
</dbReference>
<feature type="domain" description="Apple" evidence="3">
    <location>
        <begin position="282"/>
        <end position="320"/>
    </location>
</feature>
<feature type="domain" description="DUF7029" evidence="4">
    <location>
        <begin position="491"/>
        <end position="581"/>
    </location>
</feature>
<evidence type="ECO:0000313" key="6">
    <source>
        <dbReference type="Proteomes" id="UP001305647"/>
    </source>
</evidence>